<organism evidence="1 2">
    <name type="scientific">Dallia pectoralis</name>
    <name type="common">Alaska blackfish</name>
    <dbReference type="NCBI Taxonomy" id="75939"/>
    <lineage>
        <taxon>Eukaryota</taxon>
        <taxon>Metazoa</taxon>
        <taxon>Chordata</taxon>
        <taxon>Craniata</taxon>
        <taxon>Vertebrata</taxon>
        <taxon>Euteleostomi</taxon>
        <taxon>Actinopterygii</taxon>
        <taxon>Neopterygii</taxon>
        <taxon>Teleostei</taxon>
        <taxon>Protacanthopterygii</taxon>
        <taxon>Esociformes</taxon>
        <taxon>Umbridae</taxon>
        <taxon>Dallia</taxon>
    </lineage>
</organism>
<sequence length="101" mass="11655">MFWIRTRRMVDEGTITPRLLKVSLLVWRDTLQQRSTGEPDPLLIQGSVVPPVRSKVLMIKPRIRQTGQWPAGAYDRSEVGGWTSVSTVQPKREWRELLTGR</sequence>
<evidence type="ECO:0000313" key="2">
    <source>
        <dbReference type="Proteomes" id="UP001157502"/>
    </source>
</evidence>
<dbReference type="EMBL" id="CM055758">
    <property type="protein sequence ID" value="KAJ7988364.1"/>
    <property type="molecule type" value="Genomic_DNA"/>
</dbReference>
<reference evidence="1" key="1">
    <citation type="submission" date="2021-05" db="EMBL/GenBank/DDBJ databases">
        <authorList>
            <person name="Pan Q."/>
            <person name="Jouanno E."/>
            <person name="Zahm M."/>
            <person name="Klopp C."/>
            <person name="Cabau C."/>
            <person name="Louis A."/>
            <person name="Berthelot C."/>
            <person name="Parey E."/>
            <person name="Roest Crollius H."/>
            <person name="Montfort J."/>
            <person name="Robinson-Rechavi M."/>
            <person name="Bouchez O."/>
            <person name="Lampietro C."/>
            <person name="Lopez Roques C."/>
            <person name="Donnadieu C."/>
            <person name="Postlethwait J."/>
            <person name="Bobe J."/>
            <person name="Dillon D."/>
            <person name="Chandos A."/>
            <person name="von Hippel F."/>
            <person name="Guiguen Y."/>
        </authorList>
    </citation>
    <scope>NUCLEOTIDE SEQUENCE</scope>
    <source>
        <strain evidence="1">YG-Jan2019</strain>
    </source>
</reference>
<evidence type="ECO:0000313" key="1">
    <source>
        <dbReference type="EMBL" id="KAJ7988364.1"/>
    </source>
</evidence>
<name>A0ACC2FAJ5_DALPE</name>
<proteinExistence type="predicted"/>
<protein>
    <submittedName>
        <fullName evidence="1">Uncharacterized protein</fullName>
    </submittedName>
</protein>
<accession>A0ACC2FAJ5</accession>
<comment type="caution">
    <text evidence="1">The sequence shown here is derived from an EMBL/GenBank/DDBJ whole genome shotgun (WGS) entry which is preliminary data.</text>
</comment>
<dbReference type="Proteomes" id="UP001157502">
    <property type="component" value="Chromosome 31"/>
</dbReference>
<keyword evidence="2" id="KW-1185">Reference proteome</keyword>
<gene>
    <name evidence="1" type="ORF">DPEC_G00322790</name>
</gene>